<protein>
    <submittedName>
        <fullName evidence="2">Uncharacterized protein</fullName>
    </submittedName>
</protein>
<keyword evidence="1" id="KW-1133">Transmembrane helix</keyword>
<organism evidence="2">
    <name type="scientific">Mimiviridae sp. ChoanoV1</name>
    <dbReference type="NCBI Taxonomy" id="2596887"/>
    <lineage>
        <taxon>Viruses</taxon>
        <taxon>Varidnaviria</taxon>
        <taxon>Bamfordvirae</taxon>
        <taxon>Nucleocytoviricota</taxon>
        <taxon>Megaviricetes</taxon>
        <taxon>Imitervirales</taxon>
        <taxon>Schizomimiviridae</taxon>
    </lineage>
</organism>
<feature type="transmembrane region" description="Helical" evidence="1">
    <location>
        <begin position="75"/>
        <end position="93"/>
    </location>
</feature>
<feature type="transmembrane region" description="Helical" evidence="1">
    <location>
        <begin position="32"/>
        <end position="54"/>
    </location>
</feature>
<dbReference type="EMBL" id="MK250085">
    <property type="protein sequence ID" value="QDY51631.1"/>
    <property type="molecule type" value="Genomic_DNA"/>
</dbReference>
<keyword evidence="1" id="KW-0472">Membrane</keyword>
<keyword evidence="1" id="KW-0812">Transmembrane</keyword>
<name>A0A5B8INK0_9VIRU</name>
<accession>A0A5B8INK0</accession>
<feature type="transmembrane region" description="Helical" evidence="1">
    <location>
        <begin position="99"/>
        <end position="118"/>
    </location>
</feature>
<gene>
    <name evidence="2" type="ORF">1_16</name>
</gene>
<reference evidence="2" key="1">
    <citation type="submission" date="2018-11" db="EMBL/GenBank/DDBJ databases">
        <title>A distinct lineage of giant viruses engineers rhodopsin photosystems in predatory marine eukaryotes.</title>
        <authorList>
            <person name="Needham D.M."/>
            <person name="Yoshizawa S."/>
            <person name="Hosaka T."/>
            <person name="Poirier C."/>
            <person name="Choi C.-J."/>
            <person name="Hehenberger E."/>
            <person name="Irwin N.A.T."/>
            <person name="Wilken S."/>
            <person name="Yung C.-M."/>
            <person name="Bachy C."/>
            <person name="Kurihara R."/>
            <person name="Nakajima Y."/>
            <person name="Kojima K."/>
            <person name="Kimura-Someya T."/>
            <person name="Leonard G."/>
            <person name="Malmstrom R.R."/>
            <person name="Mende D."/>
            <person name="Olson D.K."/>
            <person name="Sudo Y."/>
            <person name="Sudek S."/>
            <person name="Richards T.A."/>
            <person name="DeLong E.F."/>
            <person name="Keeling P.J."/>
            <person name="Santoro A.E."/>
            <person name="Shirouzu M."/>
            <person name="Iwasaki W."/>
            <person name="Worden A.Z."/>
        </authorList>
    </citation>
    <scope>NUCLEOTIDE SEQUENCE</scope>
</reference>
<feature type="transmembrane region" description="Helical" evidence="1">
    <location>
        <begin position="7"/>
        <end position="26"/>
    </location>
</feature>
<sequence>MIFDLQWYLYFSWWVYIWFLLYKLNIIKYTPFIVYVFILFYAILKSIQQIRLYLKKIYNKTDNKNKLNDINYEAAISWIAVAFYIDIVPIFLLKRKVNYESICFAIILSIIYVLFMIYKKLDVIEHYERIDLIELSKRYSAKEFFLQMLGIK</sequence>
<evidence type="ECO:0000313" key="2">
    <source>
        <dbReference type="EMBL" id="QDY51631.1"/>
    </source>
</evidence>
<proteinExistence type="predicted"/>
<evidence type="ECO:0000256" key="1">
    <source>
        <dbReference type="SAM" id="Phobius"/>
    </source>
</evidence>